<evidence type="ECO:0000256" key="3">
    <source>
        <dbReference type="ARBA" id="ARBA00023004"/>
    </source>
</evidence>
<organism evidence="6 7">
    <name type="scientific">Solanum tuberosum</name>
    <name type="common">Potato</name>
    <dbReference type="NCBI Taxonomy" id="4113"/>
    <lineage>
        <taxon>Eukaryota</taxon>
        <taxon>Viridiplantae</taxon>
        <taxon>Streptophyta</taxon>
        <taxon>Embryophyta</taxon>
        <taxon>Tracheophyta</taxon>
        <taxon>Spermatophyta</taxon>
        <taxon>Magnoliopsida</taxon>
        <taxon>eudicotyledons</taxon>
        <taxon>Gunneridae</taxon>
        <taxon>Pentapetalae</taxon>
        <taxon>asterids</taxon>
        <taxon>lamiids</taxon>
        <taxon>Solanales</taxon>
        <taxon>Solanaceae</taxon>
        <taxon>Solanoideae</taxon>
        <taxon>Solaneae</taxon>
        <taxon>Solanum</taxon>
    </lineage>
</organism>
<dbReference type="InterPro" id="IPR026992">
    <property type="entry name" value="DIOX_N"/>
</dbReference>
<evidence type="ECO:0000313" key="6">
    <source>
        <dbReference type="EMBL" id="KAH0750136.1"/>
    </source>
</evidence>
<accession>A0ABQ7UKJ3</accession>
<dbReference type="InterPro" id="IPR027443">
    <property type="entry name" value="IPNS-like_sf"/>
</dbReference>
<dbReference type="InterPro" id="IPR050231">
    <property type="entry name" value="Iron_ascorbate_oxido_reductase"/>
</dbReference>
<keyword evidence="2" id="KW-0847">Vitamin C</keyword>
<dbReference type="Pfam" id="PF14226">
    <property type="entry name" value="DIOX_N"/>
    <property type="match status" value="1"/>
</dbReference>
<dbReference type="PANTHER" id="PTHR47990">
    <property type="entry name" value="2-OXOGLUTARATE (2OG) AND FE(II)-DEPENDENT OXYGENASE SUPERFAMILY PROTEIN-RELATED"/>
    <property type="match status" value="1"/>
</dbReference>
<keyword evidence="7" id="KW-1185">Reference proteome</keyword>
<dbReference type="EMBL" id="JAIVGD010000019">
    <property type="protein sequence ID" value="KAH0750136.1"/>
    <property type="molecule type" value="Genomic_DNA"/>
</dbReference>
<comment type="similarity">
    <text evidence="4">Belongs to the iron/ascorbate-dependent oxidoreductase family.</text>
</comment>
<protein>
    <recommendedName>
        <fullName evidence="5">Fe2OG dioxygenase domain-containing protein</fullName>
    </recommendedName>
</protein>
<dbReference type="InterPro" id="IPR044861">
    <property type="entry name" value="IPNS-like_FE2OG_OXY"/>
</dbReference>
<sequence length="289" mass="33073">MSQSYYFESYPPLFRPPPNIPQIQESNSDETESLLLDSHIPVIDYFKCTTPTIRTTKYQDVNEDRNLISEACRDWGLFRLVNHGIPITLLNQIEEHAKKLFSLPYETKKAFFANSTSSSNFVSPISYFWGSPALSPSGAALAPKKGAQENNNQSLQWMEGFNPIKIECAVTNAKRVYHLDRCLLEEYGKELSRLATEIFKILGPFESNYMSIETGLLRVYRYPRCLEPERTWGIDTHTDSSVLSIIHQDDVGGLQVYKDHQWIDVNPLPNTLIVNIGDMLQDLKFMPLL</sequence>
<reference evidence="6 7" key="1">
    <citation type="journal article" date="2021" name="bioRxiv">
        <title>Chromosome-scale and haplotype-resolved genome assembly of a tetraploid potato cultivar.</title>
        <authorList>
            <person name="Sun H."/>
            <person name="Jiao W.-B."/>
            <person name="Krause K."/>
            <person name="Campoy J.A."/>
            <person name="Goel M."/>
            <person name="Folz-Donahue K."/>
            <person name="Kukat C."/>
            <person name="Huettel B."/>
            <person name="Schneeberger K."/>
        </authorList>
    </citation>
    <scope>NUCLEOTIDE SEQUENCE [LARGE SCALE GENOMIC DNA]</scope>
    <source>
        <strain evidence="6">SolTubOtavaFocal</strain>
        <tissue evidence="6">Leaves</tissue>
    </source>
</reference>
<keyword evidence="3 4" id="KW-0408">Iron</keyword>
<evidence type="ECO:0000256" key="1">
    <source>
        <dbReference type="ARBA" id="ARBA00022723"/>
    </source>
</evidence>
<evidence type="ECO:0000256" key="2">
    <source>
        <dbReference type="ARBA" id="ARBA00022896"/>
    </source>
</evidence>
<comment type="caution">
    <text evidence="6">The sequence shown here is derived from an EMBL/GenBank/DDBJ whole genome shotgun (WGS) entry which is preliminary data.</text>
</comment>
<feature type="domain" description="Fe2OG dioxygenase" evidence="5">
    <location>
        <begin position="212"/>
        <end position="289"/>
    </location>
</feature>
<evidence type="ECO:0000313" key="7">
    <source>
        <dbReference type="Proteomes" id="UP000826656"/>
    </source>
</evidence>
<keyword evidence="4" id="KW-0560">Oxidoreductase</keyword>
<name>A0ABQ7UKJ3_SOLTU</name>
<dbReference type="Gene3D" id="2.60.120.330">
    <property type="entry name" value="B-lactam Antibiotic, Isopenicillin N Synthase, Chain"/>
    <property type="match status" value="1"/>
</dbReference>
<dbReference type="PRINTS" id="PR00682">
    <property type="entry name" value="IPNSYNTHASE"/>
</dbReference>
<evidence type="ECO:0000256" key="4">
    <source>
        <dbReference type="RuleBase" id="RU003682"/>
    </source>
</evidence>
<dbReference type="SUPFAM" id="SSF51197">
    <property type="entry name" value="Clavaminate synthase-like"/>
    <property type="match status" value="1"/>
</dbReference>
<dbReference type="Proteomes" id="UP000826656">
    <property type="component" value="Unassembled WGS sequence"/>
</dbReference>
<evidence type="ECO:0000259" key="5">
    <source>
        <dbReference type="PROSITE" id="PS51471"/>
    </source>
</evidence>
<dbReference type="InterPro" id="IPR005123">
    <property type="entry name" value="Oxoglu/Fe-dep_dioxygenase_dom"/>
</dbReference>
<keyword evidence="1 4" id="KW-0479">Metal-binding</keyword>
<dbReference type="Pfam" id="PF03171">
    <property type="entry name" value="2OG-FeII_Oxy"/>
    <property type="match status" value="1"/>
</dbReference>
<dbReference type="PROSITE" id="PS51471">
    <property type="entry name" value="FE2OG_OXY"/>
    <property type="match status" value="1"/>
</dbReference>
<gene>
    <name evidence="6" type="ORF">KY290_029368</name>
</gene>
<proteinExistence type="inferred from homology"/>